<keyword evidence="1" id="KW-0472">Membrane</keyword>
<dbReference type="Pfam" id="PF10086">
    <property type="entry name" value="YhfC"/>
    <property type="match status" value="1"/>
</dbReference>
<sequence length="234" mass="26408">MSMLTKLALIISACICFLIPLGSLVYFVIKDKKLLKSFFIGMAMFFISEIAIRIPIINYVLPNHDWYLSMSLNPWIYSIFLALTAALVEEVGRYIAFKYLLKNNRTYNDGIACGLGHGGIESILMTGISCITVLVGSFIGNDMFMSITPLEVFSAGFERLFVMVIQVGLSMIVLYGIRQKSIKYLFLAIFVHTVINAPVITLFRYGVIAVESYIFIWAIILGLTTLYLKKLYKQ</sequence>
<proteinExistence type="predicted"/>
<reference evidence="3" key="1">
    <citation type="submission" date="2015-01" db="EMBL/GenBank/DDBJ databases">
        <authorList>
            <person name="Aslett M.A."/>
            <person name="De Silva N."/>
        </authorList>
    </citation>
    <scope>NUCLEOTIDE SEQUENCE [LARGE SCALE GENOMIC DNA]</scope>
    <source>
        <strain evidence="3">R28058</strain>
    </source>
</reference>
<evidence type="ECO:0000313" key="3">
    <source>
        <dbReference type="Proteomes" id="UP000049127"/>
    </source>
</evidence>
<dbReference type="Proteomes" id="UP000049127">
    <property type="component" value="Unassembled WGS sequence"/>
</dbReference>
<accession>A0A0C7QVV0</accession>
<feature type="transmembrane region" description="Helical" evidence="1">
    <location>
        <begin position="160"/>
        <end position="177"/>
    </location>
</feature>
<keyword evidence="1" id="KW-0812">Transmembrane</keyword>
<feature type="transmembrane region" description="Helical" evidence="1">
    <location>
        <begin position="6"/>
        <end position="29"/>
    </location>
</feature>
<gene>
    <name evidence="2" type="ORF">R28058_04891</name>
</gene>
<feature type="transmembrane region" description="Helical" evidence="1">
    <location>
        <begin position="212"/>
        <end position="228"/>
    </location>
</feature>
<dbReference type="InterPro" id="IPR011397">
    <property type="entry name" value="YhfC"/>
</dbReference>
<evidence type="ECO:0000313" key="2">
    <source>
        <dbReference type="EMBL" id="CEQ02756.1"/>
    </source>
</evidence>
<feature type="transmembrane region" description="Helical" evidence="1">
    <location>
        <begin position="184"/>
        <end position="206"/>
    </location>
</feature>
<dbReference type="RefSeq" id="WP_055334535.1">
    <property type="nucleotide sequence ID" value="NZ_CDNF01000003.1"/>
</dbReference>
<dbReference type="PIRSF" id="PIRSF033101">
    <property type="entry name" value="UCP033101"/>
    <property type="match status" value="1"/>
</dbReference>
<protein>
    <submittedName>
        <fullName evidence="2">Predicted membrane protein</fullName>
    </submittedName>
</protein>
<evidence type="ECO:0000256" key="1">
    <source>
        <dbReference type="SAM" id="Phobius"/>
    </source>
</evidence>
<dbReference type="EMBL" id="CEKZ01000003">
    <property type="protein sequence ID" value="CEQ02756.1"/>
    <property type="molecule type" value="Genomic_DNA"/>
</dbReference>
<keyword evidence="1" id="KW-1133">Transmembrane helix</keyword>
<feature type="transmembrane region" description="Helical" evidence="1">
    <location>
        <begin position="76"/>
        <end position="101"/>
    </location>
</feature>
<dbReference type="AlphaFoldDB" id="A0A0C7QVV0"/>
<dbReference type="OrthoDB" id="9807167at2"/>
<feature type="transmembrane region" description="Helical" evidence="1">
    <location>
        <begin position="122"/>
        <end position="140"/>
    </location>
</feature>
<feature type="transmembrane region" description="Helical" evidence="1">
    <location>
        <begin position="38"/>
        <end position="56"/>
    </location>
</feature>
<name>A0A0C7QVV0_PARSO</name>
<organism evidence="2 3">
    <name type="scientific">Paraclostridium sordellii</name>
    <name type="common">Clostridium sordellii</name>
    <dbReference type="NCBI Taxonomy" id="1505"/>
    <lineage>
        <taxon>Bacteria</taxon>
        <taxon>Bacillati</taxon>
        <taxon>Bacillota</taxon>
        <taxon>Clostridia</taxon>
        <taxon>Peptostreptococcales</taxon>
        <taxon>Peptostreptococcaceae</taxon>
        <taxon>Paraclostridium</taxon>
    </lineage>
</organism>